<name>A0A5D0ME95_9BACT</name>
<dbReference type="SUPFAM" id="SSF46689">
    <property type="entry name" value="Homeodomain-like"/>
    <property type="match status" value="1"/>
</dbReference>
<dbReference type="Gene3D" id="1.10.357.10">
    <property type="entry name" value="Tetracycline Repressor, domain 2"/>
    <property type="match status" value="1"/>
</dbReference>
<gene>
    <name evidence="4" type="ORF">FXF47_08015</name>
</gene>
<dbReference type="AlphaFoldDB" id="A0A5D0ME95"/>
<dbReference type="InterPro" id="IPR001647">
    <property type="entry name" value="HTH_TetR"/>
</dbReference>
<dbReference type="InterPro" id="IPR050624">
    <property type="entry name" value="HTH-type_Tx_Regulator"/>
</dbReference>
<dbReference type="GO" id="GO:0003677">
    <property type="term" value="F:DNA binding"/>
    <property type="evidence" value="ECO:0007669"/>
    <property type="project" value="UniProtKB-UniRule"/>
</dbReference>
<dbReference type="InterPro" id="IPR009057">
    <property type="entry name" value="Homeodomain-like_sf"/>
</dbReference>
<evidence type="ECO:0000313" key="4">
    <source>
        <dbReference type="EMBL" id="TYB30712.1"/>
    </source>
</evidence>
<reference evidence="4" key="1">
    <citation type="submission" date="2019-08" db="EMBL/GenBank/DDBJ databases">
        <title>Genomic characterization of a novel candidate phylum (ARYD3) from a high temperature, high salinity tertiary oil reservoir in north central Oklahoma, USA.</title>
        <authorList>
            <person name="Youssef N.H."/>
            <person name="Yadav A."/>
            <person name="Elshahed M.S."/>
        </authorList>
    </citation>
    <scope>NUCLEOTIDE SEQUENCE [LARGE SCALE GENOMIC DNA]</scope>
    <source>
        <strain evidence="4">ARYD3</strain>
    </source>
</reference>
<protein>
    <submittedName>
        <fullName evidence="4">TetR/AcrR family transcriptional regulator</fullName>
    </submittedName>
</protein>
<dbReference type="PANTHER" id="PTHR43479:SF11">
    <property type="entry name" value="ACREF_ENVCD OPERON REPRESSOR-RELATED"/>
    <property type="match status" value="1"/>
</dbReference>
<dbReference type="PANTHER" id="PTHR43479">
    <property type="entry name" value="ACREF/ENVCD OPERON REPRESSOR-RELATED"/>
    <property type="match status" value="1"/>
</dbReference>
<dbReference type="Pfam" id="PF08359">
    <property type="entry name" value="TetR_C_4"/>
    <property type="match status" value="1"/>
</dbReference>
<feature type="domain" description="HTH tetR-type" evidence="3">
    <location>
        <begin position="10"/>
        <end position="70"/>
    </location>
</feature>
<feature type="DNA-binding region" description="H-T-H motif" evidence="2">
    <location>
        <begin position="33"/>
        <end position="52"/>
    </location>
</feature>
<proteinExistence type="predicted"/>
<organism evidence="4 5">
    <name type="scientific">Candidatus Mcinerneyibacterium aminivorans</name>
    <dbReference type="NCBI Taxonomy" id="2703815"/>
    <lineage>
        <taxon>Bacteria</taxon>
        <taxon>Candidatus Macinerneyibacteriota</taxon>
        <taxon>Candidatus Mcinerneyibacteria</taxon>
        <taxon>Candidatus Mcinerneyibacteriales</taxon>
        <taxon>Candidatus Mcinerneyibacteriaceae</taxon>
        <taxon>Candidatus Mcinerneyibacterium</taxon>
    </lineage>
</organism>
<dbReference type="PROSITE" id="PS50977">
    <property type="entry name" value="HTH_TETR_2"/>
    <property type="match status" value="1"/>
</dbReference>
<evidence type="ECO:0000313" key="5">
    <source>
        <dbReference type="Proteomes" id="UP000324143"/>
    </source>
</evidence>
<dbReference type="SUPFAM" id="SSF48498">
    <property type="entry name" value="Tetracyclin repressor-like, C-terminal domain"/>
    <property type="match status" value="1"/>
</dbReference>
<keyword evidence="5" id="KW-1185">Reference proteome</keyword>
<accession>A0A5D0ME95</accession>
<dbReference type="PRINTS" id="PR00455">
    <property type="entry name" value="HTHTETR"/>
</dbReference>
<evidence type="ECO:0000259" key="3">
    <source>
        <dbReference type="PROSITE" id="PS50977"/>
    </source>
</evidence>
<dbReference type="EMBL" id="VSIX01000089">
    <property type="protein sequence ID" value="TYB30712.1"/>
    <property type="molecule type" value="Genomic_DNA"/>
</dbReference>
<sequence length="197" mass="23170">MLTNNKINYTERQMEILNSALNIISERGIENLTMKNIGEELNISDAALYKHFKRKNEIFYGIASIFETESNEILQGIINKKMKCVEKIRTFYLNRIEKFANNKSTTVVLFSSEIIDDDRFKNKIFNIMKIHKKLIMGEIKKGQRKNEIANIDPEHLFNIIMGSLRLMVEKWRLSGFKFDLKEEAAQMWKSLSKILKK</sequence>
<evidence type="ECO:0000256" key="1">
    <source>
        <dbReference type="ARBA" id="ARBA00023125"/>
    </source>
</evidence>
<dbReference type="Proteomes" id="UP000324143">
    <property type="component" value="Unassembled WGS sequence"/>
</dbReference>
<dbReference type="InterPro" id="IPR036271">
    <property type="entry name" value="Tet_transcr_reg_TetR-rel_C_sf"/>
</dbReference>
<evidence type="ECO:0000256" key="2">
    <source>
        <dbReference type="PROSITE-ProRule" id="PRU00335"/>
    </source>
</evidence>
<dbReference type="InterPro" id="IPR013570">
    <property type="entry name" value="Tscrpt_reg_YsiA_C"/>
</dbReference>
<dbReference type="Pfam" id="PF00440">
    <property type="entry name" value="TetR_N"/>
    <property type="match status" value="1"/>
</dbReference>
<keyword evidence="1 2" id="KW-0238">DNA-binding</keyword>
<comment type="caution">
    <text evidence="4">The sequence shown here is derived from an EMBL/GenBank/DDBJ whole genome shotgun (WGS) entry which is preliminary data.</text>
</comment>